<dbReference type="GO" id="GO:0071036">
    <property type="term" value="P:nuclear polyadenylation-dependent snoRNA catabolic process"/>
    <property type="evidence" value="ECO:0007669"/>
    <property type="project" value="TreeGrafter"/>
</dbReference>
<keyword evidence="12" id="KW-1185">Reference proteome</keyword>
<keyword evidence="7" id="KW-0539">Nucleus</keyword>
<dbReference type="GO" id="GO:0071039">
    <property type="term" value="P:nuclear polyadenylation-dependent CUT catabolic process"/>
    <property type="evidence" value="ECO:0007669"/>
    <property type="project" value="TreeGrafter"/>
</dbReference>
<dbReference type="Proteomes" id="UP000724874">
    <property type="component" value="Unassembled WGS sequence"/>
</dbReference>
<feature type="domain" description="CCHC-type" evidence="10">
    <location>
        <begin position="311"/>
        <end position="326"/>
    </location>
</feature>
<proteinExistence type="predicted"/>
<feature type="compositionally biased region" description="Basic and acidic residues" evidence="9">
    <location>
        <begin position="363"/>
        <end position="381"/>
    </location>
</feature>
<accession>A0A9P5TUS2</accession>
<dbReference type="GO" id="GO:0071038">
    <property type="term" value="P:TRAMP-dependent tRNA surveillance pathway"/>
    <property type="evidence" value="ECO:0007669"/>
    <property type="project" value="TreeGrafter"/>
</dbReference>
<dbReference type="InterPro" id="IPR001878">
    <property type="entry name" value="Znf_CCHC"/>
</dbReference>
<dbReference type="GO" id="GO:0071035">
    <property type="term" value="P:nuclear polyadenylation-dependent rRNA catabolic process"/>
    <property type="evidence" value="ECO:0007669"/>
    <property type="project" value="TreeGrafter"/>
</dbReference>
<dbReference type="OrthoDB" id="7608935at2759"/>
<dbReference type="EMBL" id="JADNYJ010000001">
    <property type="protein sequence ID" value="KAF8913876.1"/>
    <property type="molecule type" value="Genomic_DNA"/>
</dbReference>
<dbReference type="AlphaFoldDB" id="A0A9P5TUS2"/>
<evidence type="ECO:0000256" key="7">
    <source>
        <dbReference type="ARBA" id="ARBA00023242"/>
    </source>
</evidence>
<evidence type="ECO:0000256" key="3">
    <source>
        <dbReference type="ARBA" id="ARBA00022723"/>
    </source>
</evidence>
<dbReference type="PROSITE" id="PS50158">
    <property type="entry name" value="ZF_CCHC"/>
    <property type="match status" value="1"/>
</dbReference>
<dbReference type="GO" id="GO:0031499">
    <property type="term" value="C:TRAMP complex"/>
    <property type="evidence" value="ECO:0007669"/>
    <property type="project" value="TreeGrafter"/>
</dbReference>
<evidence type="ECO:0000256" key="4">
    <source>
        <dbReference type="ARBA" id="ARBA00022737"/>
    </source>
</evidence>
<dbReference type="SMART" id="SM00343">
    <property type="entry name" value="ZnF_C2HC"/>
    <property type="match status" value="5"/>
</dbReference>
<dbReference type="SUPFAM" id="SSF57756">
    <property type="entry name" value="Retrovirus zinc finger-like domains"/>
    <property type="match status" value="1"/>
</dbReference>
<evidence type="ECO:0000313" key="12">
    <source>
        <dbReference type="Proteomes" id="UP000724874"/>
    </source>
</evidence>
<dbReference type="GO" id="GO:0071031">
    <property type="term" value="P:nuclear mRNA surveillance of mRNA 3'-end processing"/>
    <property type="evidence" value="ECO:0007669"/>
    <property type="project" value="TreeGrafter"/>
</dbReference>
<keyword evidence="2" id="KW-0507">mRNA processing</keyword>
<keyword evidence="4" id="KW-0677">Repeat</keyword>
<feature type="compositionally biased region" description="Basic and acidic residues" evidence="9">
    <location>
        <begin position="399"/>
        <end position="430"/>
    </location>
</feature>
<keyword evidence="5 8" id="KW-0863">Zinc-finger</keyword>
<feature type="compositionally biased region" description="Basic and acidic residues" evidence="9">
    <location>
        <begin position="460"/>
        <end position="489"/>
    </location>
</feature>
<evidence type="ECO:0000256" key="5">
    <source>
        <dbReference type="ARBA" id="ARBA00022771"/>
    </source>
</evidence>
<dbReference type="PANTHER" id="PTHR46543:SF1">
    <property type="entry name" value="ZINC FINGER CCHC DOMAIN-CONTAINING PROTEIN 7"/>
    <property type="match status" value="1"/>
</dbReference>
<dbReference type="InterPro" id="IPR036875">
    <property type="entry name" value="Znf_CCHC_sf"/>
</dbReference>
<feature type="compositionally biased region" description="Polar residues" evidence="9">
    <location>
        <begin position="46"/>
        <end position="65"/>
    </location>
</feature>
<feature type="region of interest" description="Disordered" evidence="9">
    <location>
        <begin position="1"/>
        <end position="83"/>
    </location>
</feature>
<evidence type="ECO:0000256" key="2">
    <source>
        <dbReference type="ARBA" id="ARBA00022664"/>
    </source>
</evidence>
<keyword evidence="6" id="KW-0862">Zinc</keyword>
<dbReference type="GO" id="GO:0071037">
    <property type="term" value="P:nuclear polyadenylation-dependent snRNA catabolic process"/>
    <property type="evidence" value="ECO:0007669"/>
    <property type="project" value="TreeGrafter"/>
</dbReference>
<dbReference type="GO" id="GO:0008270">
    <property type="term" value="F:zinc ion binding"/>
    <property type="evidence" value="ECO:0007669"/>
    <property type="project" value="UniProtKB-KW"/>
</dbReference>
<dbReference type="GO" id="GO:0003723">
    <property type="term" value="F:RNA binding"/>
    <property type="evidence" value="ECO:0007669"/>
    <property type="project" value="TreeGrafter"/>
</dbReference>
<evidence type="ECO:0000256" key="8">
    <source>
        <dbReference type="PROSITE-ProRule" id="PRU00047"/>
    </source>
</evidence>
<keyword evidence="3" id="KW-0479">Metal-binding</keyword>
<reference evidence="11" key="1">
    <citation type="submission" date="2020-11" db="EMBL/GenBank/DDBJ databases">
        <authorList>
            <consortium name="DOE Joint Genome Institute"/>
            <person name="Ahrendt S."/>
            <person name="Riley R."/>
            <person name="Andreopoulos W."/>
            <person name="LaButti K."/>
            <person name="Pangilinan J."/>
            <person name="Ruiz-duenas F.J."/>
            <person name="Barrasa J.M."/>
            <person name="Sanchez-Garcia M."/>
            <person name="Camarero S."/>
            <person name="Miyauchi S."/>
            <person name="Serrano A."/>
            <person name="Linde D."/>
            <person name="Babiker R."/>
            <person name="Drula E."/>
            <person name="Ayuso-Fernandez I."/>
            <person name="Pacheco R."/>
            <person name="Padilla G."/>
            <person name="Ferreira P."/>
            <person name="Barriuso J."/>
            <person name="Kellner H."/>
            <person name="Castanera R."/>
            <person name="Alfaro M."/>
            <person name="Ramirez L."/>
            <person name="Pisabarro A.G."/>
            <person name="Kuo A."/>
            <person name="Tritt A."/>
            <person name="Lipzen A."/>
            <person name="He G."/>
            <person name="Yan M."/>
            <person name="Ng V."/>
            <person name="Cullen D."/>
            <person name="Martin F."/>
            <person name="Rosso M.-N."/>
            <person name="Henrissat B."/>
            <person name="Hibbett D."/>
            <person name="Martinez A.T."/>
            <person name="Grigoriev I.V."/>
        </authorList>
    </citation>
    <scope>NUCLEOTIDE SEQUENCE</scope>
    <source>
        <strain evidence="11">AH 44721</strain>
    </source>
</reference>
<feature type="region of interest" description="Disordered" evidence="9">
    <location>
        <begin position="353"/>
        <end position="434"/>
    </location>
</feature>
<name>A0A9P5TUS2_GYMJU</name>
<comment type="subcellular location">
    <subcellularLocation>
        <location evidence="1">Nucleus</location>
    </subcellularLocation>
</comment>
<sequence length="510" mass="58194">MPAPEIIDLTSPYATDVEDLTPGIEPHLFRKQESRKRRKRKPKGNPSATNHQSRQNSPGFQIDSTPSRKRKRPEGPSDVSKNCSDTECPNIFFIDLSPATLPSTHQFVNETLSEEKQTIEKLLVPPHVTVLGSTPVEIIAQHLPSEDDDDFIDYLDYEDTRPSHRYYDDFSSDTAIINRTVCKNCGAEGQHKTSACPVQICLTCGVRDEHSTRSCPISKVCFTCGMKGHINARKKNCPNRRSAHALMIGQGNECDRCSSSRHKTNECPTLWRLYKYFTVEERDRIISIRKSKKDFQLGQGGEGYVADDEWCYNCGSYGHWGDDCRDLTPAHSPEEFSAFSNFNITTGPFYDSSKEANFSSTRSRREDRKPSAASNWEKDVPSHVGRQGRMKSRATLEQQARRMEDNTEDWFRTTDKRNEPQPTRRKEPRAIKFGKLSLGASSHTTTTSPPSLMERIGDFHRTDMQRTVESRPDNSTRRSYKHEERRSSDRSGNWPRHVATGPRYRGGYSR</sequence>
<protein>
    <recommendedName>
        <fullName evidence="10">CCHC-type domain-containing protein</fullName>
    </recommendedName>
</protein>
<organism evidence="11 12">
    <name type="scientific">Gymnopilus junonius</name>
    <name type="common">Spectacular rustgill mushroom</name>
    <name type="synonym">Gymnopilus spectabilis subsp. junonius</name>
    <dbReference type="NCBI Taxonomy" id="109634"/>
    <lineage>
        <taxon>Eukaryota</taxon>
        <taxon>Fungi</taxon>
        <taxon>Dikarya</taxon>
        <taxon>Basidiomycota</taxon>
        <taxon>Agaricomycotina</taxon>
        <taxon>Agaricomycetes</taxon>
        <taxon>Agaricomycetidae</taxon>
        <taxon>Agaricales</taxon>
        <taxon>Agaricineae</taxon>
        <taxon>Hymenogastraceae</taxon>
        <taxon>Gymnopilus</taxon>
    </lineage>
</organism>
<evidence type="ECO:0000256" key="1">
    <source>
        <dbReference type="ARBA" id="ARBA00004123"/>
    </source>
</evidence>
<evidence type="ECO:0000256" key="9">
    <source>
        <dbReference type="SAM" id="MobiDB-lite"/>
    </source>
</evidence>
<dbReference type="GO" id="GO:0006397">
    <property type="term" value="P:mRNA processing"/>
    <property type="evidence" value="ECO:0007669"/>
    <property type="project" value="UniProtKB-KW"/>
</dbReference>
<evidence type="ECO:0000256" key="6">
    <source>
        <dbReference type="ARBA" id="ARBA00022833"/>
    </source>
</evidence>
<evidence type="ECO:0000313" key="11">
    <source>
        <dbReference type="EMBL" id="KAF8913876.1"/>
    </source>
</evidence>
<dbReference type="Gene3D" id="4.10.60.10">
    <property type="entry name" value="Zinc finger, CCHC-type"/>
    <property type="match status" value="1"/>
</dbReference>
<feature type="region of interest" description="Disordered" evidence="9">
    <location>
        <begin position="460"/>
        <end position="510"/>
    </location>
</feature>
<gene>
    <name evidence="11" type="ORF">CPB84DRAFT_1840661</name>
</gene>
<evidence type="ECO:0000259" key="10">
    <source>
        <dbReference type="PROSITE" id="PS50158"/>
    </source>
</evidence>
<dbReference type="PANTHER" id="PTHR46543">
    <property type="entry name" value="ZINC FINGER CCHC DOMAIN-CONTAINING PROTEIN 7"/>
    <property type="match status" value="1"/>
</dbReference>
<feature type="compositionally biased region" description="Basic residues" evidence="9">
    <location>
        <begin position="33"/>
        <end position="43"/>
    </location>
</feature>
<comment type="caution">
    <text evidence="11">The sequence shown here is derived from an EMBL/GenBank/DDBJ whole genome shotgun (WGS) entry which is preliminary data.</text>
</comment>
<dbReference type="InterPro" id="IPR051644">
    <property type="entry name" value="TRAMP_AT-DNA-binding"/>
</dbReference>